<organism evidence="2 3">
    <name type="scientific">Streptomyces cirratus</name>
    <dbReference type="NCBI Taxonomy" id="68187"/>
    <lineage>
        <taxon>Bacteria</taxon>
        <taxon>Bacillati</taxon>
        <taxon>Actinomycetota</taxon>
        <taxon>Actinomycetes</taxon>
        <taxon>Kitasatosporales</taxon>
        <taxon>Streptomycetaceae</taxon>
        <taxon>Streptomyces</taxon>
    </lineage>
</organism>
<gene>
    <name evidence="2" type="ORF">GCM10010347_26100</name>
</gene>
<dbReference type="RefSeq" id="WP_190184279.1">
    <property type="nucleotide sequence ID" value="NZ_BMVP01000004.1"/>
</dbReference>
<name>A0ABQ3ERH1_9ACTN</name>
<evidence type="ECO:0000256" key="1">
    <source>
        <dbReference type="SAM" id="MobiDB-lite"/>
    </source>
</evidence>
<proteinExistence type="predicted"/>
<sequence length="68" mass="7779">MEQRTVSPPEWPQLVRSLTESGQPSEAPIYDAVERQWLAQGRTVPRRPSRPRNSTVPPANDEDLFHRG</sequence>
<comment type="caution">
    <text evidence="2">The sequence shown here is derived from an EMBL/GenBank/DDBJ whole genome shotgun (WGS) entry which is preliminary data.</text>
</comment>
<evidence type="ECO:0000313" key="3">
    <source>
        <dbReference type="Proteomes" id="UP000642673"/>
    </source>
</evidence>
<evidence type="ECO:0000313" key="2">
    <source>
        <dbReference type="EMBL" id="GHB54995.1"/>
    </source>
</evidence>
<accession>A0ABQ3ERH1</accession>
<feature type="region of interest" description="Disordered" evidence="1">
    <location>
        <begin position="1"/>
        <end position="27"/>
    </location>
</feature>
<feature type="region of interest" description="Disordered" evidence="1">
    <location>
        <begin position="40"/>
        <end position="68"/>
    </location>
</feature>
<keyword evidence="3" id="KW-1185">Reference proteome</keyword>
<dbReference type="EMBL" id="BMVP01000004">
    <property type="protein sequence ID" value="GHB54995.1"/>
    <property type="molecule type" value="Genomic_DNA"/>
</dbReference>
<reference evidence="3" key="1">
    <citation type="journal article" date="2019" name="Int. J. Syst. Evol. Microbiol.">
        <title>The Global Catalogue of Microorganisms (GCM) 10K type strain sequencing project: providing services to taxonomists for standard genome sequencing and annotation.</title>
        <authorList>
            <consortium name="The Broad Institute Genomics Platform"/>
            <consortium name="The Broad Institute Genome Sequencing Center for Infectious Disease"/>
            <person name="Wu L."/>
            <person name="Ma J."/>
        </authorList>
    </citation>
    <scope>NUCLEOTIDE SEQUENCE [LARGE SCALE GENOMIC DNA]</scope>
    <source>
        <strain evidence="3">JCM 4738</strain>
    </source>
</reference>
<evidence type="ECO:0008006" key="4">
    <source>
        <dbReference type="Google" id="ProtNLM"/>
    </source>
</evidence>
<dbReference type="Proteomes" id="UP000642673">
    <property type="component" value="Unassembled WGS sequence"/>
</dbReference>
<protein>
    <recommendedName>
        <fullName evidence="4">Transposase</fullName>
    </recommendedName>
</protein>